<gene>
    <name evidence="2" type="ORF">OEG84_11585</name>
</gene>
<organism evidence="2 3">
    <name type="scientific">Hoeflea algicola</name>
    <dbReference type="NCBI Taxonomy" id="2983763"/>
    <lineage>
        <taxon>Bacteria</taxon>
        <taxon>Pseudomonadati</taxon>
        <taxon>Pseudomonadota</taxon>
        <taxon>Alphaproteobacteria</taxon>
        <taxon>Hyphomicrobiales</taxon>
        <taxon>Rhizobiaceae</taxon>
        <taxon>Hoeflea</taxon>
    </lineage>
</organism>
<keyword evidence="3" id="KW-1185">Reference proteome</keyword>
<evidence type="ECO:0000313" key="2">
    <source>
        <dbReference type="EMBL" id="MCY0148335.1"/>
    </source>
</evidence>
<name>A0ABT3Z975_9HYPH</name>
<dbReference type="EMBL" id="JAOVZR010000001">
    <property type="protein sequence ID" value="MCY0148335.1"/>
    <property type="molecule type" value="Genomic_DNA"/>
</dbReference>
<dbReference type="Proteomes" id="UP001073227">
    <property type="component" value="Unassembled WGS sequence"/>
</dbReference>
<comment type="caution">
    <text evidence="2">The sequence shown here is derived from an EMBL/GenBank/DDBJ whole genome shotgun (WGS) entry which is preliminary data.</text>
</comment>
<feature type="region of interest" description="Disordered" evidence="1">
    <location>
        <begin position="53"/>
        <end position="72"/>
    </location>
</feature>
<evidence type="ECO:0000256" key="1">
    <source>
        <dbReference type="SAM" id="MobiDB-lite"/>
    </source>
</evidence>
<reference evidence="2" key="1">
    <citation type="submission" date="2022-10" db="EMBL/GenBank/DDBJ databases">
        <title>Hoeflea sp. G2-23, isolated from marine algae.</title>
        <authorList>
            <person name="Kristyanto S."/>
            <person name="Kim J.M."/>
            <person name="Jeon C.O."/>
        </authorList>
    </citation>
    <scope>NUCLEOTIDE SEQUENCE</scope>
    <source>
        <strain evidence="2">G2-23</strain>
    </source>
</reference>
<dbReference type="RefSeq" id="WP_267653906.1">
    <property type="nucleotide sequence ID" value="NZ_JAOVZR010000001.1"/>
</dbReference>
<accession>A0ABT3Z975</accession>
<sequence length="72" mass="7830">MTFDEIRAAHPAMGLTLYAIEPGQPVTLEVIADGEIFTFHAETEAAVLARAFPPPEQIAEPDPPEPPENVFD</sequence>
<protein>
    <submittedName>
        <fullName evidence="2">Uncharacterized protein</fullName>
    </submittedName>
</protein>
<evidence type="ECO:0000313" key="3">
    <source>
        <dbReference type="Proteomes" id="UP001073227"/>
    </source>
</evidence>
<proteinExistence type="predicted"/>